<dbReference type="EMBL" id="BPLQ01003345">
    <property type="protein sequence ID" value="GIX99752.1"/>
    <property type="molecule type" value="Genomic_DNA"/>
</dbReference>
<reference evidence="2 3" key="1">
    <citation type="submission" date="2021-06" db="EMBL/GenBank/DDBJ databases">
        <title>Caerostris darwini draft genome.</title>
        <authorList>
            <person name="Kono N."/>
            <person name="Arakawa K."/>
        </authorList>
    </citation>
    <scope>NUCLEOTIDE SEQUENCE [LARGE SCALE GENOMIC DNA]</scope>
</reference>
<proteinExistence type="predicted"/>
<organism evidence="2 3">
    <name type="scientific">Caerostris darwini</name>
    <dbReference type="NCBI Taxonomy" id="1538125"/>
    <lineage>
        <taxon>Eukaryota</taxon>
        <taxon>Metazoa</taxon>
        <taxon>Ecdysozoa</taxon>
        <taxon>Arthropoda</taxon>
        <taxon>Chelicerata</taxon>
        <taxon>Arachnida</taxon>
        <taxon>Araneae</taxon>
        <taxon>Araneomorphae</taxon>
        <taxon>Entelegynae</taxon>
        <taxon>Araneoidea</taxon>
        <taxon>Araneidae</taxon>
        <taxon>Caerostris</taxon>
    </lineage>
</organism>
<dbReference type="Proteomes" id="UP001054837">
    <property type="component" value="Unassembled WGS sequence"/>
</dbReference>
<sequence length="133" mass="15570">MRKSRSLKYLFVTFALSTIQAAVKEIFRPNEVIGVTSLISHNGKAQHESQQSERVSTITFKSAHQHKRRWEQLLPTDLPFQCIMHANHLALWKEEKKNHHQQRQTPNLSQGLTQSLFTQEKNQWFHIKMSPPS</sequence>
<accession>A0AAV4PQ37</accession>
<feature type="chain" id="PRO_5043910089" evidence="1">
    <location>
        <begin position="22"/>
        <end position="133"/>
    </location>
</feature>
<keyword evidence="3" id="KW-1185">Reference proteome</keyword>
<comment type="caution">
    <text evidence="2">The sequence shown here is derived from an EMBL/GenBank/DDBJ whole genome shotgun (WGS) entry which is preliminary data.</text>
</comment>
<evidence type="ECO:0000313" key="2">
    <source>
        <dbReference type="EMBL" id="GIX99752.1"/>
    </source>
</evidence>
<feature type="signal peptide" evidence="1">
    <location>
        <begin position="1"/>
        <end position="21"/>
    </location>
</feature>
<dbReference type="AlphaFoldDB" id="A0AAV4PQ37"/>
<gene>
    <name evidence="2" type="ORF">CDAR_108361</name>
</gene>
<evidence type="ECO:0000313" key="3">
    <source>
        <dbReference type="Proteomes" id="UP001054837"/>
    </source>
</evidence>
<evidence type="ECO:0000256" key="1">
    <source>
        <dbReference type="SAM" id="SignalP"/>
    </source>
</evidence>
<keyword evidence="1" id="KW-0732">Signal</keyword>
<name>A0AAV4PQ37_9ARAC</name>
<protein>
    <submittedName>
        <fullName evidence="2">Uncharacterized protein</fullName>
    </submittedName>
</protein>